<keyword evidence="1" id="KW-0805">Transcription regulation</keyword>
<accession>A0A443J6K8</accession>
<feature type="domain" description="HTH tetR-type" evidence="6">
    <location>
        <begin position="14"/>
        <end position="74"/>
    </location>
</feature>
<dbReference type="Proteomes" id="UP000284476">
    <property type="component" value="Unassembled WGS sequence"/>
</dbReference>
<evidence type="ECO:0000256" key="4">
    <source>
        <dbReference type="PROSITE-ProRule" id="PRU00335"/>
    </source>
</evidence>
<keyword evidence="5" id="KW-0472">Membrane</keyword>
<protein>
    <submittedName>
        <fullName evidence="7">TetR/AcrR family transcriptional regulator</fullName>
    </submittedName>
</protein>
<dbReference type="PROSITE" id="PS50977">
    <property type="entry name" value="HTH_TETR_2"/>
    <property type="match status" value="1"/>
</dbReference>
<evidence type="ECO:0000259" key="6">
    <source>
        <dbReference type="PROSITE" id="PS50977"/>
    </source>
</evidence>
<organism evidence="7 8">
    <name type="scientific">Paenirhodobacter populi</name>
    <dbReference type="NCBI Taxonomy" id="2306993"/>
    <lineage>
        <taxon>Bacteria</taxon>
        <taxon>Pseudomonadati</taxon>
        <taxon>Pseudomonadota</taxon>
        <taxon>Alphaproteobacteria</taxon>
        <taxon>Rhodobacterales</taxon>
        <taxon>Rhodobacter group</taxon>
        <taxon>Paenirhodobacter</taxon>
    </lineage>
</organism>
<keyword evidence="5" id="KW-1133">Transmembrane helix</keyword>
<keyword evidence="3" id="KW-0804">Transcription</keyword>
<comment type="caution">
    <text evidence="7">The sequence shown here is derived from an EMBL/GenBank/DDBJ whole genome shotgun (WGS) entry which is preliminary data.</text>
</comment>
<gene>
    <name evidence="7" type="ORF">D2T30_22560</name>
</gene>
<evidence type="ECO:0000313" key="8">
    <source>
        <dbReference type="Proteomes" id="UP000284476"/>
    </source>
</evidence>
<dbReference type="Gene3D" id="1.10.357.10">
    <property type="entry name" value="Tetracycline Repressor, domain 2"/>
    <property type="match status" value="1"/>
</dbReference>
<dbReference type="EMBL" id="SAUZ01000057">
    <property type="protein sequence ID" value="RWR16025.1"/>
    <property type="molecule type" value="Genomic_DNA"/>
</dbReference>
<dbReference type="PANTHER" id="PTHR30055">
    <property type="entry name" value="HTH-TYPE TRANSCRIPTIONAL REGULATOR RUTR"/>
    <property type="match status" value="1"/>
</dbReference>
<dbReference type="SUPFAM" id="SSF48498">
    <property type="entry name" value="Tetracyclin repressor-like, C-terminal domain"/>
    <property type="match status" value="1"/>
</dbReference>
<feature type="transmembrane region" description="Helical" evidence="5">
    <location>
        <begin position="141"/>
        <end position="161"/>
    </location>
</feature>
<dbReference type="InterPro" id="IPR036271">
    <property type="entry name" value="Tet_transcr_reg_TetR-rel_C_sf"/>
</dbReference>
<evidence type="ECO:0000256" key="2">
    <source>
        <dbReference type="ARBA" id="ARBA00023125"/>
    </source>
</evidence>
<evidence type="ECO:0000256" key="5">
    <source>
        <dbReference type="SAM" id="Phobius"/>
    </source>
</evidence>
<dbReference type="InterPro" id="IPR009057">
    <property type="entry name" value="Homeodomain-like_sf"/>
</dbReference>
<name>A0A443J6K8_9RHOB</name>
<dbReference type="PANTHER" id="PTHR30055:SF234">
    <property type="entry name" value="HTH-TYPE TRANSCRIPTIONAL REGULATOR BETI"/>
    <property type="match status" value="1"/>
</dbReference>
<reference evidence="7 8" key="1">
    <citation type="submission" date="2019-01" db="EMBL/GenBank/DDBJ databases">
        <title>Sinorhodobacter populi sp. nov. isolated from the symptomatic bark tissue of Populus euramericana canker.</title>
        <authorList>
            <person name="Xu G."/>
        </authorList>
    </citation>
    <scope>NUCLEOTIDE SEQUENCE [LARGE SCALE GENOMIC DNA]</scope>
    <source>
        <strain evidence="7 8">SK2B-1</strain>
    </source>
</reference>
<dbReference type="GO" id="GO:0000976">
    <property type="term" value="F:transcription cis-regulatory region binding"/>
    <property type="evidence" value="ECO:0007669"/>
    <property type="project" value="TreeGrafter"/>
</dbReference>
<evidence type="ECO:0000256" key="1">
    <source>
        <dbReference type="ARBA" id="ARBA00023015"/>
    </source>
</evidence>
<feature type="DNA-binding region" description="H-T-H motif" evidence="4">
    <location>
        <begin position="37"/>
        <end position="56"/>
    </location>
</feature>
<dbReference type="InterPro" id="IPR050109">
    <property type="entry name" value="HTH-type_TetR-like_transc_reg"/>
</dbReference>
<dbReference type="SUPFAM" id="SSF46689">
    <property type="entry name" value="Homeodomain-like"/>
    <property type="match status" value="1"/>
</dbReference>
<dbReference type="InterPro" id="IPR001647">
    <property type="entry name" value="HTH_TetR"/>
</dbReference>
<dbReference type="GO" id="GO:0003700">
    <property type="term" value="F:DNA-binding transcription factor activity"/>
    <property type="evidence" value="ECO:0007669"/>
    <property type="project" value="TreeGrafter"/>
</dbReference>
<sequence>MSRPRGRPGRDAESVSSKKILAEAIHLLGTVGSEGFTMRSLAACLGVNPMTIYHHFGDRDGLISAMADLAYSGVSDPKEGTPRTRIEEMLLAYHARVLSHPDLTLLIFAHPKAFPQEALRITESIRQLLIVDGMTPQRSRLWVGILVDFTHGAAIAVAMAMNGKSDRSGGDMGYDYRQALSELMNGLRA</sequence>
<dbReference type="Pfam" id="PF00440">
    <property type="entry name" value="TetR_N"/>
    <property type="match status" value="1"/>
</dbReference>
<proteinExistence type="predicted"/>
<keyword evidence="2 4" id="KW-0238">DNA-binding</keyword>
<reference evidence="7 8" key="2">
    <citation type="submission" date="2019-01" db="EMBL/GenBank/DDBJ databases">
        <authorList>
            <person name="Li Y."/>
        </authorList>
    </citation>
    <scope>NUCLEOTIDE SEQUENCE [LARGE SCALE GENOMIC DNA]</scope>
    <source>
        <strain evidence="7 8">SK2B-1</strain>
    </source>
</reference>
<evidence type="ECO:0000313" key="7">
    <source>
        <dbReference type="EMBL" id="RWR16025.1"/>
    </source>
</evidence>
<keyword evidence="5" id="KW-0812">Transmembrane</keyword>
<evidence type="ECO:0000256" key="3">
    <source>
        <dbReference type="ARBA" id="ARBA00023163"/>
    </source>
</evidence>
<dbReference type="RefSeq" id="WP_128210611.1">
    <property type="nucleotide sequence ID" value="NZ_JBHRSO010000032.1"/>
</dbReference>
<dbReference type="AlphaFoldDB" id="A0A443J6K8"/>